<feature type="non-terminal residue" evidence="2">
    <location>
        <position position="85"/>
    </location>
</feature>
<keyword evidence="3" id="KW-1185">Reference proteome</keyword>
<feature type="compositionally biased region" description="Basic residues" evidence="1">
    <location>
        <begin position="76"/>
        <end position="85"/>
    </location>
</feature>
<evidence type="ECO:0000313" key="2">
    <source>
        <dbReference type="EMBL" id="CAD7650549.1"/>
    </source>
</evidence>
<dbReference type="AlphaFoldDB" id="A0A7R9LZD3"/>
<feature type="non-terminal residue" evidence="2">
    <location>
        <position position="1"/>
    </location>
</feature>
<organism evidence="2">
    <name type="scientific">Medioppia subpectinata</name>
    <dbReference type="NCBI Taxonomy" id="1979941"/>
    <lineage>
        <taxon>Eukaryota</taxon>
        <taxon>Metazoa</taxon>
        <taxon>Ecdysozoa</taxon>
        <taxon>Arthropoda</taxon>
        <taxon>Chelicerata</taxon>
        <taxon>Arachnida</taxon>
        <taxon>Acari</taxon>
        <taxon>Acariformes</taxon>
        <taxon>Sarcoptiformes</taxon>
        <taxon>Oribatida</taxon>
        <taxon>Brachypylina</taxon>
        <taxon>Oppioidea</taxon>
        <taxon>Oppiidae</taxon>
        <taxon>Medioppia</taxon>
    </lineage>
</organism>
<proteinExistence type="predicted"/>
<gene>
    <name evidence="2" type="ORF">OSB1V03_LOCUS22909</name>
</gene>
<reference evidence="2" key="1">
    <citation type="submission" date="2020-11" db="EMBL/GenBank/DDBJ databases">
        <authorList>
            <person name="Tran Van P."/>
        </authorList>
    </citation>
    <scope>NUCLEOTIDE SEQUENCE</scope>
</reference>
<dbReference type="EMBL" id="CAJPIZ010052458">
    <property type="protein sequence ID" value="CAG2122964.1"/>
    <property type="molecule type" value="Genomic_DNA"/>
</dbReference>
<dbReference type="Proteomes" id="UP000759131">
    <property type="component" value="Unassembled WGS sequence"/>
</dbReference>
<evidence type="ECO:0000313" key="3">
    <source>
        <dbReference type="Proteomes" id="UP000759131"/>
    </source>
</evidence>
<name>A0A7R9LZD3_9ACAR</name>
<protein>
    <submittedName>
        <fullName evidence="2">Uncharacterized protein</fullName>
    </submittedName>
</protein>
<accession>A0A7R9LZD3</accession>
<feature type="region of interest" description="Disordered" evidence="1">
    <location>
        <begin position="66"/>
        <end position="85"/>
    </location>
</feature>
<evidence type="ECO:0000256" key="1">
    <source>
        <dbReference type="SAM" id="MobiDB-lite"/>
    </source>
</evidence>
<sequence length="85" mass="10068">EIYYCVPMETKSQYPLPSPHPIHPHLCIIQRKDWFTLRPASQLLRPITAPALKYSSIITHFHTYNNHNNNNSQRPVIRHRVPNEE</sequence>
<dbReference type="EMBL" id="OC907033">
    <property type="protein sequence ID" value="CAD7650549.1"/>
    <property type="molecule type" value="Genomic_DNA"/>
</dbReference>